<accession>A0A0B6Z2I4</accession>
<sequence length="91" mass="10067">SSIPFSNYSFDSSALFSHFADNSDKDISGDSVVFESSSDKPSCNNIVRDKNIGSFEFAVSDEYLVSEDKHSKVKGQYNSQKDQDYDTADSS</sequence>
<name>A0A0B6Z2I4_9EUPU</name>
<reference evidence="2" key="1">
    <citation type="submission" date="2014-12" db="EMBL/GenBank/DDBJ databases">
        <title>Insight into the proteome of Arion vulgaris.</title>
        <authorList>
            <person name="Aradska J."/>
            <person name="Bulat T."/>
            <person name="Smidak R."/>
            <person name="Sarate P."/>
            <person name="Gangsoo J."/>
            <person name="Sialana F."/>
            <person name="Bilban M."/>
            <person name="Lubec G."/>
        </authorList>
    </citation>
    <scope>NUCLEOTIDE SEQUENCE</scope>
    <source>
        <tissue evidence="2">Skin</tissue>
    </source>
</reference>
<gene>
    <name evidence="2" type="primary">ORF46073</name>
</gene>
<feature type="non-terminal residue" evidence="2">
    <location>
        <position position="91"/>
    </location>
</feature>
<dbReference type="EMBL" id="HACG01015893">
    <property type="protein sequence ID" value="CEK62758.1"/>
    <property type="molecule type" value="Transcribed_RNA"/>
</dbReference>
<feature type="non-terminal residue" evidence="2">
    <location>
        <position position="1"/>
    </location>
</feature>
<organism evidence="2">
    <name type="scientific">Arion vulgaris</name>
    <dbReference type="NCBI Taxonomy" id="1028688"/>
    <lineage>
        <taxon>Eukaryota</taxon>
        <taxon>Metazoa</taxon>
        <taxon>Spiralia</taxon>
        <taxon>Lophotrochozoa</taxon>
        <taxon>Mollusca</taxon>
        <taxon>Gastropoda</taxon>
        <taxon>Heterobranchia</taxon>
        <taxon>Euthyneura</taxon>
        <taxon>Panpulmonata</taxon>
        <taxon>Eupulmonata</taxon>
        <taxon>Stylommatophora</taxon>
        <taxon>Helicina</taxon>
        <taxon>Arionoidea</taxon>
        <taxon>Arionidae</taxon>
        <taxon>Arion</taxon>
    </lineage>
</organism>
<dbReference type="AlphaFoldDB" id="A0A0B6Z2I4"/>
<evidence type="ECO:0000313" key="2">
    <source>
        <dbReference type="EMBL" id="CEK62758.1"/>
    </source>
</evidence>
<proteinExistence type="predicted"/>
<feature type="region of interest" description="Disordered" evidence="1">
    <location>
        <begin position="68"/>
        <end position="91"/>
    </location>
</feature>
<protein>
    <submittedName>
        <fullName evidence="2">Uncharacterized protein</fullName>
    </submittedName>
</protein>
<evidence type="ECO:0000256" key="1">
    <source>
        <dbReference type="SAM" id="MobiDB-lite"/>
    </source>
</evidence>